<dbReference type="InterPro" id="IPR016039">
    <property type="entry name" value="Thiolase-like"/>
</dbReference>
<gene>
    <name evidence="2" type="ORF">HJG44_17205</name>
</gene>
<dbReference type="AlphaFoldDB" id="A0A849ID03"/>
<dbReference type="PIRSF" id="PIRSF000429">
    <property type="entry name" value="Ac-CoA_Ac_transf"/>
    <property type="match status" value="1"/>
</dbReference>
<organism evidence="2 3">
    <name type="scientific">Enterovirga aerilata</name>
    <dbReference type="NCBI Taxonomy" id="2730920"/>
    <lineage>
        <taxon>Bacteria</taxon>
        <taxon>Pseudomonadati</taxon>
        <taxon>Pseudomonadota</taxon>
        <taxon>Alphaproteobacteria</taxon>
        <taxon>Hyphomicrobiales</taxon>
        <taxon>Methylobacteriaceae</taxon>
        <taxon>Enterovirga</taxon>
    </lineage>
</organism>
<protein>
    <submittedName>
        <fullName evidence="2">Thiolase family protein</fullName>
    </submittedName>
</protein>
<dbReference type="PANTHER" id="PTHR42870">
    <property type="entry name" value="ACETYL-COA C-ACETYLTRANSFERASE"/>
    <property type="match status" value="1"/>
</dbReference>
<dbReference type="SUPFAM" id="SSF53901">
    <property type="entry name" value="Thiolase-like"/>
    <property type="match status" value="1"/>
</dbReference>
<proteinExistence type="predicted"/>
<feature type="domain" description="Thiolase C-terminal" evidence="1">
    <location>
        <begin position="254"/>
        <end position="375"/>
    </location>
</feature>
<dbReference type="GO" id="GO:0003988">
    <property type="term" value="F:acetyl-CoA C-acyltransferase activity"/>
    <property type="evidence" value="ECO:0007669"/>
    <property type="project" value="UniProtKB-ARBA"/>
</dbReference>
<reference evidence="2 3" key="1">
    <citation type="submission" date="2020-04" db="EMBL/GenBank/DDBJ databases">
        <title>Enterovirga sp. isolate from soil.</title>
        <authorList>
            <person name="Chea S."/>
            <person name="Kim D.-U."/>
        </authorList>
    </citation>
    <scope>NUCLEOTIDE SEQUENCE [LARGE SCALE GENOMIC DNA]</scope>
    <source>
        <strain evidence="2 3">DB1703</strain>
    </source>
</reference>
<dbReference type="InterPro" id="IPR002155">
    <property type="entry name" value="Thiolase"/>
</dbReference>
<evidence type="ECO:0000313" key="3">
    <source>
        <dbReference type="Proteomes" id="UP000564885"/>
    </source>
</evidence>
<dbReference type="Gene3D" id="3.40.47.10">
    <property type="match status" value="1"/>
</dbReference>
<accession>A0A849ID03</accession>
<dbReference type="RefSeq" id="WP_171219589.1">
    <property type="nucleotide sequence ID" value="NZ_JABEPP010000005.1"/>
</dbReference>
<dbReference type="InterPro" id="IPR055140">
    <property type="entry name" value="Thiolase_C_2"/>
</dbReference>
<sequence length="392" mass="41531">MGFLAERGIAIAGCADTKLVKGGDRTALELAGDVLESLLAQTGIERDRIDGLAATPANAEASNPFWTNMLADALGLSPVWTQVSDLGGGSIIANIVRAAAAIHAGLCETVLCLAADAPTGRFLARQSGYRTEFMDPLGFSVLPIAFGLLSSAYAEKYGLPERGMAKLAVAQRRGALLNDQACEVLRKPLTEEDYLASRMISHPLRLLDCVMRCDGANAFLVTSTKTAREIGCETIVHPIAYRERVNFDPRGDVGDITVTGFSDVGPAALRDAGLSPGDVQSFHPYDDFFIAVILQLEQIGFCKPGEAERYILERDIGPGGALPINTSGGQISAGQPGLANGGVNLIEAVRQLRGEAGPRQIPEPRNAVVTGIGIIQYARNWGCSNVLVLERG</sequence>
<name>A0A849ID03_9HYPH</name>
<evidence type="ECO:0000313" key="2">
    <source>
        <dbReference type="EMBL" id="NNM74115.1"/>
    </source>
</evidence>
<dbReference type="Proteomes" id="UP000564885">
    <property type="component" value="Unassembled WGS sequence"/>
</dbReference>
<keyword evidence="3" id="KW-1185">Reference proteome</keyword>
<dbReference type="CDD" id="cd00829">
    <property type="entry name" value="SCP-x_thiolase"/>
    <property type="match status" value="1"/>
</dbReference>
<comment type="caution">
    <text evidence="2">The sequence shown here is derived from an EMBL/GenBank/DDBJ whole genome shotgun (WGS) entry which is preliminary data.</text>
</comment>
<dbReference type="Pfam" id="PF22691">
    <property type="entry name" value="Thiolase_C_1"/>
    <property type="match status" value="1"/>
</dbReference>
<dbReference type="EMBL" id="JABEPP010000005">
    <property type="protein sequence ID" value="NNM74115.1"/>
    <property type="molecule type" value="Genomic_DNA"/>
</dbReference>
<dbReference type="PANTHER" id="PTHR42870:SF1">
    <property type="entry name" value="NON-SPECIFIC LIPID-TRANSFER PROTEIN-LIKE 2"/>
    <property type="match status" value="1"/>
</dbReference>
<evidence type="ECO:0000259" key="1">
    <source>
        <dbReference type="Pfam" id="PF22691"/>
    </source>
</evidence>